<dbReference type="RefSeq" id="WP_133362055.1">
    <property type="nucleotide sequence ID" value="NZ_CP037940.1"/>
</dbReference>
<evidence type="ECO:0000313" key="3">
    <source>
        <dbReference type="Proteomes" id="UP000292886"/>
    </source>
</evidence>
<dbReference type="AlphaFoldDB" id="A0A4V1AIC0"/>
<organism evidence="2 3">
    <name type="scientific">Periweissella cryptocerci</name>
    <dbReference type="NCBI Taxonomy" id="2506420"/>
    <lineage>
        <taxon>Bacteria</taxon>
        <taxon>Bacillati</taxon>
        <taxon>Bacillota</taxon>
        <taxon>Bacilli</taxon>
        <taxon>Lactobacillales</taxon>
        <taxon>Lactobacillaceae</taxon>
        <taxon>Periweissella</taxon>
    </lineage>
</organism>
<feature type="transmembrane region" description="Helical" evidence="1">
    <location>
        <begin position="46"/>
        <end position="68"/>
    </location>
</feature>
<feature type="transmembrane region" description="Helical" evidence="1">
    <location>
        <begin position="89"/>
        <end position="106"/>
    </location>
</feature>
<dbReference type="Proteomes" id="UP000292886">
    <property type="component" value="Chromosome"/>
</dbReference>
<dbReference type="EMBL" id="CP037940">
    <property type="protein sequence ID" value="QBO34975.1"/>
    <property type="molecule type" value="Genomic_DNA"/>
</dbReference>
<protein>
    <submittedName>
        <fullName evidence="2">Uncharacterized protein</fullName>
    </submittedName>
</protein>
<name>A0A4V1AIC0_9LACO</name>
<evidence type="ECO:0000313" key="2">
    <source>
        <dbReference type="EMBL" id="QBO34975.1"/>
    </source>
</evidence>
<sequence length="123" mass="13204">MFNSLVSFSQPYLGVFKQAQRSAEHSGNILRMFDLASSINGLQGKAMLIMGPIFFLVALIYSTIDLVGAFKKRQGAGIAELTENVQKDIIIIIVFTLLGVIIGWAVQAGQGAGGSVKPTYVPK</sequence>
<proteinExistence type="predicted"/>
<reference evidence="3" key="1">
    <citation type="submission" date="2019-03" db="EMBL/GenBank/DDBJ databases">
        <title>Weissella sp. 26KH-42 Genome sequencing.</title>
        <authorList>
            <person name="Heo J."/>
            <person name="Kim S.-J."/>
            <person name="Kim J.-S."/>
            <person name="Hong S.-B."/>
            <person name="Kwon S.-W."/>
        </authorList>
    </citation>
    <scope>NUCLEOTIDE SEQUENCE [LARGE SCALE GENOMIC DNA]</scope>
    <source>
        <strain evidence="3">26KH-42</strain>
    </source>
</reference>
<keyword evidence="1" id="KW-0472">Membrane</keyword>
<keyword evidence="3" id="KW-1185">Reference proteome</keyword>
<gene>
    <name evidence="2" type="ORF">EQG49_00200</name>
</gene>
<evidence type="ECO:0000256" key="1">
    <source>
        <dbReference type="SAM" id="Phobius"/>
    </source>
</evidence>
<keyword evidence="1" id="KW-1133">Transmembrane helix</keyword>
<dbReference type="KEGG" id="wei:EQG49_00200"/>
<keyword evidence="1" id="KW-0812">Transmembrane</keyword>
<accession>A0A4V1AIC0</accession>